<dbReference type="EMBL" id="VOSW01000029">
    <property type="protein sequence ID" value="KAE8758792.1"/>
    <property type="molecule type" value="Genomic_DNA"/>
</dbReference>
<sequence length="957" mass="104485">MKRYSVGIDLGTSNTVLAYAAAGSQEIRVFEIDQLVSLGEVSSRPLLPSVRYHAAPGELSAGDLQLPWSAPDGSIDKAVENQQDPPVVIGRLARALGGQVPGRLVASAKSWLSHASVDRVAPILPWGAADDVRKVSPVEASASYLAHVRAAWNQRFPDAPLEAQDIVLTVPASFDEGARALTVEAARMAGLPTLRLLEEPQAAFYDWLFHHRESLATELADTRLVLICDVGGGTTDLTLIEVRMRDGEPELTRIGVGNHLMLGGDNMDLALAHRVEARLPQAGNERTRLSAASLSQLVERCRGAKEQLLGPDAPESASITLLGAGSKLIGGARTAQVTREEVEQIIVDGFFPAVASNERPGRPRGAIVEFGLPYATDAAVTRHIAAFLNRFAAQSRKALGSATDSSALPSGAGEAQDEPLPVPDTLLLNGGVFRAEALAQRLSSTLGTWRGEPLNVLHNDNPDVAVARGAVAYALARAGQAPKIGGGSARSYFLVLDETGNDERDAEPAQRGICLLPRGTEEGHEIRIEDRTFALRLGHPVRFHLASSSADTIYQPGEMADLAQGDFVRLPPIATIVQQRGASTTRGETAVQIATSLTEVGTLEVHCIELDNPAQRWLFEFQLRREDAQVNLAADASQARHPALDQAIDHIDRCFGTRAQNVDPKEIKRLRSQLEQLLGPREGWNSALLRELFGALWERARRRRRSADHERLWLNLAGYCVRPGFGYPLDEWRVEQLWSLFDDGIQYVNESQVWSEWWTLWRRAAGGLDESAQLRVLDAMAYLQTAAQSRHKLPFDVSKTGFTDMVRLSASLERIPVERKIELGESVLTRLKKPAENHQSWWAVGRIGARRPFYGSAHSVVPPDIAALWLNTILALDWKKVDPAAFAAVQIARMTGDRSRDLPEDLRHTVVRKLEAANAPRAWITMVGETVELDDADEGRVFGESLPAGLKLITATP</sequence>
<proteinExistence type="predicted"/>
<name>A0A6N6WDR2_9BURK</name>
<evidence type="ECO:0000256" key="1">
    <source>
        <dbReference type="ARBA" id="ARBA00022741"/>
    </source>
</evidence>
<evidence type="ECO:0000313" key="4">
    <source>
        <dbReference type="Proteomes" id="UP000463700"/>
    </source>
</evidence>
<dbReference type="OrthoDB" id="580874at2"/>
<gene>
    <name evidence="3" type="ORF">FSO04_16910</name>
</gene>
<dbReference type="PANTHER" id="PTHR42749">
    <property type="entry name" value="CELL SHAPE-DETERMINING PROTEIN MREB"/>
    <property type="match status" value="1"/>
</dbReference>
<keyword evidence="2" id="KW-0067">ATP-binding</keyword>
<organism evidence="3 4">
    <name type="scientific">Paraburkholderia madseniana</name>
    <dbReference type="NCBI Taxonomy" id="2599607"/>
    <lineage>
        <taxon>Bacteria</taxon>
        <taxon>Pseudomonadati</taxon>
        <taxon>Pseudomonadota</taxon>
        <taxon>Betaproteobacteria</taxon>
        <taxon>Burkholderiales</taxon>
        <taxon>Burkholderiaceae</taxon>
        <taxon>Paraburkholderia</taxon>
    </lineage>
</organism>
<evidence type="ECO:0000313" key="3">
    <source>
        <dbReference type="EMBL" id="KAE8758792.1"/>
    </source>
</evidence>
<dbReference type="InterPro" id="IPR021030">
    <property type="entry name" value="DUF3731"/>
</dbReference>
<keyword evidence="1" id="KW-0547">Nucleotide-binding</keyword>
<evidence type="ECO:0000256" key="2">
    <source>
        <dbReference type="ARBA" id="ARBA00022840"/>
    </source>
</evidence>
<dbReference type="Pfam" id="PF12531">
    <property type="entry name" value="DUF3731"/>
    <property type="match status" value="1"/>
</dbReference>
<dbReference type="CDD" id="cd10170">
    <property type="entry name" value="ASKHA_NBD_HSP70"/>
    <property type="match status" value="1"/>
</dbReference>
<dbReference type="PANTHER" id="PTHR42749:SF1">
    <property type="entry name" value="CELL SHAPE-DETERMINING PROTEIN MREB"/>
    <property type="match status" value="1"/>
</dbReference>
<dbReference type="InterPro" id="IPR013126">
    <property type="entry name" value="Hsp_70_fam"/>
</dbReference>
<dbReference type="AlphaFoldDB" id="A0A6N6WDR2"/>
<dbReference type="Gene3D" id="3.30.420.40">
    <property type="match status" value="2"/>
</dbReference>
<comment type="caution">
    <text evidence="3">The sequence shown here is derived from an EMBL/GenBank/DDBJ whole genome shotgun (WGS) entry which is preliminary data.</text>
</comment>
<reference evidence="3 4" key="1">
    <citation type="journal article" date="2020" name="Int. J. Syst. Evol. Microbiol.">
        <title>Paraburkholderia madseniana sp. nov., a phenolic acid-degrading bacterium isolated from acidic forest soil.</title>
        <authorList>
            <person name="Wilhelm R.C."/>
            <person name="Murphy S.J.L."/>
            <person name="Feriancek N.M."/>
            <person name="Karasz D.C."/>
            <person name="DeRito C.M."/>
            <person name="Newman J.D."/>
            <person name="Buckley D.H."/>
        </authorList>
    </citation>
    <scope>NUCLEOTIDE SEQUENCE [LARGE SCALE GENOMIC DNA]</scope>
    <source>
        <strain evidence="3 4">RP11</strain>
    </source>
</reference>
<accession>A0A6N6WDR2</accession>
<dbReference type="Proteomes" id="UP000463700">
    <property type="component" value="Unassembled WGS sequence"/>
</dbReference>
<dbReference type="Pfam" id="PF00012">
    <property type="entry name" value="HSP70"/>
    <property type="match status" value="1"/>
</dbReference>
<dbReference type="Gene3D" id="3.90.640.10">
    <property type="entry name" value="Actin, Chain A, domain 4"/>
    <property type="match status" value="1"/>
</dbReference>
<protein>
    <submittedName>
        <fullName evidence="3">Hsp70 family protein</fullName>
    </submittedName>
</protein>
<dbReference type="PRINTS" id="PR00301">
    <property type="entry name" value="HEATSHOCK70"/>
</dbReference>
<dbReference type="GO" id="GO:0140662">
    <property type="term" value="F:ATP-dependent protein folding chaperone"/>
    <property type="evidence" value="ECO:0007669"/>
    <property type="project" value="InterPro"/>
</dbReference>
<dbReference type="GO" id="GO:0005524">
    <property type="term" value="F:ATP binding"/>
    <property type="evidence" value="ECO:0007669"/>
    <property type="project" value="UniProtKB-KW"/>
</dbReference>
<dbReference type="InterPro" id="IPR043129">
    <property type="entry name" value="ATPase_NBD"/>
</dbReference>
<dbReference type="SUPFAM" id="SSF53067">
    <property type="entry name" value="Actin-like ATPase domain"/>
    <property type="match status" value="2"/>
</dbReference>